<dbReference type="OrthoDB" id="413313at2759"/>
<dbReference type="HOGENOM" id="CLU_008227_2_0_1"/>
<accession>A7TP69</accession>
<proteinExistence type="predicted"/>
<evidence type="ECO:0000313" key="7">
    <source>
        <dbReference type="EMBL" id="EDO15920.1"/>
    </source>
</evidence>
<dbReference type="STRING" id="436907.A7TP69"/>
<dbReference type="FunCoup" id="A7TP69">
    <property type="interactions" value="49"/>
</dbReference>
<dbReference type="GeneID" id="5544040"/>
<dbReference type="GO" id="GO:0016071">
    <property type="term" value="P:mRNA metabolic process"/>
    <property type="evidence" value="ECO:0007669"/>
    <property type="project" value="EnsemblFungi"/>
</dbReference>
<dbReference type="Proteomes" id="UP000000267">
    <property type="component" value="Unassembled WGS sequence"/>
</dbReference>
<keyword evidence="2 6" id="KW-0812">Transmembrane</keyword>
<dbReference type="PANTHER" id="PTHR28234">
    <property type="entry name" value="NUCLEAR CONTROL OF ATPASE PROTEIN 2"/>
    <property type="match status" value="1"/>
</dbReference>
<keyword evidence="4" id="KW-0496">Mitochondrion</keyword>
<dbReference type="EMBL" id="DS480439">
    <property type="protein sequence ID" value="EDO15920.1"/>
    <property type="molecule type" value="Genomic_DNA"/>
</dbReference>
<keyword evidence="8" id="KW-1185">Reference proteome</keyword>
<sequence length="605" mass="69602">MLTDTFCFHAIQVINGKLETALEQISLHPEISEIDALSSVDLQQLQDQLARIKKIAESVSSQISKKTGKKVKVDFNAVKEVILNIESLPKTSNPLQELIYNAISEYAIVLCYHGLTIETVSSLIIANDVGAYYKSVADSSMYTLLYGIQVTPKLVISLINDLVTKIKTKLHRLESNHQFTIASARGFTNDIIEEIRPKINNIMMVQSLNIVGLPNKTSQRIKVMINFPRLLIRSSLHKKIENIDSISRNYTIKLGNIINEFQTNKNEIVIDENIKILQNFLEVPNTGLYEIIDHVSGFCKNNELRKLKKPSRLTRYWPGTLFSLVYGSSSIIMIWNSRYKIIEFLQKNVVEFMSGLIHDWIWQPLKQVWATVRHDEDTYIAMMSKDMLPSELNSLTRMVVSFVADNSKVEINVPELTNQIEEGNLTQFMEIYENQLEHPVKNLVKGKLIRSLLIQVQKTKVDGSLALNGIDKMLKSQQLVFEVLAISPALLIMYSLVHFAYKLVTLGSIWTNYQKIKMKLTTSINTVERILNYEDIEDNLDDKFYHQGLLTIEVSNMFKIGSRIIPKWRKDEWRIDVEELINYNLSCNSRLNVINRIYHVYGNYF</sequence>
<protein>
    <recommendedName>
        <fullName evidence="9">Nuclear control of ATPase protein 2</fullName>
    </recommendedName>
</protein>
<evidence type="ECO:0000256" key="2">
    <source>
        <dbReference type="ARBA" id="ARBA00022692"/>
    </source>
</evidence>
<evidence type="ECO:0000256" key="3">
    <source>
        <dbReference type="ARBA" id="ARBA00022989"/>
    </source>
</evidence>
<reference evidence="7 8" key="1">
    <citation type="journal article" date="2007" name="Proc. Natl. Acad. Sci. U.S.A.">
        <title>Independent sorting-out of thousands of duplicated gene pairs in two yeast species descended from a whole-genome duplication.</title>
        <authorList>
            <person name="Scannell D.R."/>
            <person name="Frank A.C."/>
            <person name="Conant G.C."/>
            <person name="Byrne K.P."/>
            <person name="Woolfit M."/>
            <person name="Wolfe K.H."/>
        </authorList>
    </citation>
    <scope>NUCLEOTIDE SEQUENCE [LARGE SCALE GENOMIC DNA]</scope>
    <source>
        <strain evidence="8">ATCC 22028 / DSM 70294 / BCRC 21397 / CBS 2163 / NBRC 10782 / NRRL Y-8283 / UCD 57-17</strain>
    </source>
</reference>
<evidence type="ECO:0000256" key="1">
    <source>
        <dbReference type="ARBA" id="ARBA00004225"/>
    </source>
</evidence>
<dbReference type="InParanoid" id="A7TP69"/>
<dbReference type="InterPro" id="IPR013946">
    <property type="entry name" value="NCA2-like"/>
</dbReference>
<dbReference type="GO" id="GO:0009060">
    <property type="term" value="P:aerobic respiration"/>
    <property type="evidence" value="ECO:0007669"/>
    <property type="project" value="EnsemblFungi"/>
</dbReference>
<comment type="subcellular location">
    <subcellularLocation>
        <location evidence="1">Mitochondrion membrane</location>
        <topology evidence="1">Multi-pass membrane protein</topology>
    </subcellularLocation>
</comment>
<organism evidence="8">
    <name type="scientific">Vanderwaltozyma polyspora (strain ATCC 22028 / DSM 70294 / BCRC 21397 / CBS 2163 / NBRC 10782 / NRRL Y-8283 / UCD 57-17)</name>
    <name type="common">Kluyveromyces polysporus</name>
    <dbReference type="NCBI Taxonomy" id="436907"/>
    <lineage>
        <taxon>Eukaryota</taxon>
        <taxon>Fungi</taxon>
        <taxon>Dikarya</taxon>
        <taxon>Ascomycota</taxon>
        <taxon>Saccharomycotina</taxon>
        <taxon>Saccharomycetes</taxon>
        <taxon>Saccharomycetales</taxon>
        <taxon>Saccharomycetaceae</taxon>
        <taxon>Vanderwaltozyma</taxon>
    </lineage>
</organism>
<dbReference type="eggNOG" id="ENOG502QTT6">
    <property type="taxonomic scope" value="Eukaryota"/>
</dbReference>
<dbReference type="OMA" id="NRIYHVY"/>
<dbReference type="AlphaFoldDB" id="A7TP69"/>
<dbReference type="KEGG" id="vpo:Kpol_480p7"/>
<feature type="transmembrane region" description="Helical" evidence="6">
    <location>
        <begin position="316"/>
        <end position="335"/>
    </location>
</feature>
<evidence type="ECO:0008006" key="9">
    <source>
        <dbReference type="Google" id="ProtNLM"/>
    </source>
</evidence>
<keyword evidence="3 6" id="KW-1133">Transmembrane helix</keyword>
<evidence type="ECO:0000313" key="8">
    <source>
        <dbReference type="Proteomes" id="UP000000267"/>
    </source>
</evidence>
<dbReference type="PANTHER" id="PTHR28234:SF1">
    <property type="entry name" value="NUCLEAR CONTROL OF ATPASE PROTEIN 2"/>
    <property type="match status" value="1"/>
</dbReference>
<dbReference type="GO" id="GO:0005741">
    <property type="term" value="C:mitochondrial outer membrane"/>
    <property type="evidence" value="ECO:0007669"/>
    <property type="project" value="TreeGrafter"/>
</dbReference>
<gene>
    <name evidence="7" type="ORF">Kpol_480p7</name>
</gene>
<feature type="transmembrane region" description="Helical" evidence="6">
    <location>
        <begin position="479"/>
        <end position="501"/>
    </location>
</feature>
<dbReference type="Pfam" id="PF08637">
    <property type="entry name" value="NCA2"/>
    <property type="match status" value="1"/>
</dbReference>
<evidence type="ECO:0000256" key="6">
    <source>
        <dbReference type="SAM" id="Phobius"/>
    </source>
</evidence>
<dbReference type="RefSeq" id="XP_001643778.1">
    <property type="nucleotide sequence ID" value="XM_001643728.1"/>
</dbReference>
<evidence type="ECO:0000256" key="4">
    <source>
        <dbReference type="ARBA" id="ARBA00023128"/>
    </source>
</evidence>
<name>A7TP69_VANPO</name>
<keyword evidence="5 6" id="KW-0472">Membrane</keyword>
<evidence type="ECO:0000256" key="5">
    <source>
        <dbReference type="ARBA" id="ARBA00023136"/>
    </source>
</evidence>
<dbReference type="PhylomeDB" id="A7TP69"/>